<feature type="region of interest" description="Disordered" evidence="2">
    <location>
        <begin position="195"/>
        <end position="333"/>
    </location>
</feature>
<evidence type="ECO:0000313" key="3">
    <source>
        <dbReference type="EMBL" id="OJA17127.1"/>
    </source>
</evidence>
<proteinExistence type="inferred from homology"/>
<dbReference type="PANTHER" id="PTHR31809:SF0">
    <property type="entry name" value="BUD13 HOMOLOG"/>
    <property type="match status" value="1"/>
</dbReference>
<organism evidence="3 4">
    <name type="scientific">Rhizopogon vesiculosus</name>
    <dbReference type="NCBI Taxonomy" id="180088"/>
    <lineage>
        <taxon>Eukaryota</taxon>
        <taxon>Fungi</taxon>
        <taxon>Dikarya</taxon>
        <taxon>Basidiomycota</taxon>
        <taxon>Agaricomycotina</taxon>
        <taxon>Agaricomycetes</taxon>
        <taxon>Agaricomycetidae</taxon>
        <taxon>Boletales</taxon>
        <taxon>Suillineae</taxon>
        <taxon>Rhizopogonaceae</taxon>
        <taxon>Rhizopogon</taxon>
    </lineage>
</organism>
<dbReference type="InterPro" id="IPR051112">
    <property type="entry name" value="CWC26_splicing_factor"/>
</dbReference>
<keyword evidence="4" id="KW-1185">Reference proteome</keyword>
<dbReference type="OrthoDB" id="6022at2759"/>
<dbReference type="Proteomes" id="UP000183567">
    <property type="component" value="Unassembled WGS sequence"/>
</dbReference>
<evidence type="ECO:0008006" key="5">
    <source>
        <dbReference type="Google" id="ProtNLM"/>
    </source>
</evidence>
<comment type="caution">
    <text evidence="3">The sequence shown here is derived from an EMBL/GenBank/DDBJ whole genome shotgun (WGS) entry which is preliminary data.</text>
</comment>
<gene>
    <name evidence="3" type="ORF">AZE42_02585</name>
</gene>
<feature type="region of interest" description="Disordered" evidence="2">
    <location>
        <begin position="83"/>
        <end position="103"/>
    </location>
</feature>
<feature type="region of interest" description="Disordered" evidence="2">
    <location>
        <begin position="143"/>
        <end position="167"/>
    </location>
</feature>
<dbReference type="GO" id="GO:0000398">
    <property type="term" value="P:mRNA splicing, via spliceosome"/>
    <property type="evidence" value="ECO:0007669"/>
    <property type="project" value="TreeGrafter"/>
</dbReference>
<evidence type="ECO:0000256" key="1">
    <source>
        <dbReference type="ARBA" id="ARBA00011069"/>
    </source>
</evidence>
<dbReference type="Pfam" id="PF09736">
    <property type="entry name" value="Bud13"/>
    <property type="match status" value="1"/>
</dbReference>
<evidence type="ECO:0000256" key="2">
    <source>
        <dbReference type="SAM" id="MobiDB-lite"/>
    </source>
</evidence>
<dbReference type="GO" id="GO:0005684">
    <property type="term" value="C:U2-type spliceosomal complex"/>
    <property type="evidence" value="ECO:0007669"/>
    <property type="project" value="TreeGrafter"/>
</dbReference>
<comment type="similarity">
    <text evidence="1">Belongs to the CWC26 family.</text>
</comment>
<dbReference type="AlphaFoldDB" id="A0A1J8Q8Y2"/>
<protein>
    <recommendedName>
        <fullName evidence="5">Pre-mRNA-splicing factor CWC26</fullName>
    </recommendedName>
</protein>
<dbReference type="GO" id="GO:0070274">
    <property type="term" value="C:RES complex"/>
    <property type="evidence" value="ECO:0007669"/>
    <property type="project" value="TreeGrafter"/>
</dbReference>
<name>A0A1J8Q8Y2_9AGAM</name>
<evidence type="ECO:0000313" key="4">
    <source>
        <dbReference type="Proteomes" id="UP000183567"/>
    </source>
</evidence>
<reference evidence="3 4" key="1">
    <citation type="submission" date="2016-03" db="EMBL/GenBank/DDBJ databases">
        <title>Comparative genomics of the ectomycorrhizal sister species Rhizopogon vinicolor and Rhizopogon vesiculosus (Basidiomycota: Boletales) reveals a divergence of the mating type B locus.</title>
        <authorList>
            <person name="Mujic A.B."/>
            <person name="Kuo A."/>
            <person name="Tritt A."/>
            <person name="Lipzen A."/>
            <person name="Chen C."/>
            <person name="Johnson J."/>
            <person name="Sharma A."/>
            <person name="Barry K."/>
            <person name="Grigoriev I.V."/>
            <person name="Spatafora J.W."/>
        </authorList>
    </citation>
    <scope>NUCLEOTIDE SEQUENCE [LARGE SCALE GENOMIC DNA]</scope>
    <source>
        <strain evidence="3 4">AM-OR11-056</strain>
    </source>
</reference>
<feature type="compositionally biased region" description="Basic and acidic residues" evidence="2">
    <location>
        <begin position="216"/>
        <end position="296"/>
    </location>
</feature>
<dbReference type="GO" id="GO:0003723">
    <property type="term" value="F:RNA binding"/>
    <property type="evidence" value="ECO:0007669"/>
    <property type="project" value="TreeGrafter"/>
</dbReference>
<dbReference type="PANTHER" id="PTHR31809">
    <property type="entry name" value="BUD13 HOMOLOG"/>
    <property type="match status" value="1"/>
</dbReference>
<dbReference type="STRING" id="180088.A0A1J8Q8Y2"/>
<accession>A0A1J8Q8Y2</accession>
<dbReference type="InterPro" id="IPR018609">
    <property type="entry name" value="Bud13"/>
</dbReference>
<dbReference type="EMBL" id="LVVM01002163">
    <property type="protein sequence ID" value="OJA17127.1"/>
    <property type="molecule type" value="Genomic_DNA"/>
</dbReference>
<sequence length="369" mass="41657">MVQTAVEGLRAVLIVVLRHDGLSERQRIEHFSLSGGGDEVIRGMDSELEGVEALMAGVKSKGPTMQAYLAEKYMSGPKADAILSRAPQKKKKKRKADTATTASSLLVDEDAGWGGESSRLDEEDDITEAVVAKDRSFKKRRVDEGSGWSTIRGGEREESPPIPVDEQPTVVVEEEPEQPFTGGLLTSAQLRKALPKAKTKQEAMTKEEEEAAQETVYRDATGRKIDTKAARAEAARKKREREEKEAEKMEWGKGLVQREEQEERRRQLEKTRALPFARRADDKELNEELKAKDRWNDPAAAFLTKNRSKGPRKPEYKGPPPPPNRFGIKPGYRWDGVDRGNGFEKKYFQRLNERRRNTAASYEWSVDDM</sequence>